<organism evidence="1 2">
    <name type="scientific">Coniosporium apollinis (strain CBS 100218)</name>
    <name type="common">Rock-inhabiting black yeast</name>
    <dbReference type="NCBI Taxonomy" id="1168221"/>
    <lineage>
        <taxon>Eukaryota</taxon>
        <taxon>Fungi</taxon>
        <taxon>Dikarya</taxon>
        <taxon>Ascomycota</taxon>
        <taxon>Pezizomycotina</taxon>
        <taxon>Dothideomycetes</taxon>
        <taxon>Dothideomycetes incertae sedis</taxon>
        <taxon>Coniosporium</taxon>
    </lineage>
</organism>
<dbReference type="AlphaFoldDB" id="R7Z0C4"/>
<accession>R7Z0C4</accession>
<gene>
    <name evidence="1" type="ORF">W97_06753</name>
</gene>
<keyword evidence="2" id="KW-1185">Reference proteome</keyword>
<reference evidence="2" key="1">
    <citation type="submission" date="2012-06" db="EMBL/GenBank/DDBJ databases">
        <title>The genome sequence of Coniosporium apollinis CBS 100218.</title>
        <authorList>
            <consortium name="The Broad Institute Genome Sequencing Platform"/>
            <person name="Cuomo C."/>
            <person name="Gorbushina A."/>
            <person name="Noack S."/>
            <person name="Walker B."/>
            <person name="Young S.K."/>
            <person name="Zeng Q."/>
            <person name="Gargeya S."/>
            <person name="Fitzgerald M."/>
            <person name="Haas B."/>
            <person name="Abouelleil A."/>
            <person name="Alvarado L."/>
            <person name="Arachchi H.M."/>
            <person name="Berlin A.M."/>
            <person name="Chapman S.B."/>
            <person name="Goldberg J."/>
            <person name="Griggs A."/>
            <person name="Gujja S."/>
            <person name="Hansen M."/>
            <person name="Howarth C."/>
            <person name="Imamovic A."/>
            <person name="Larimer J."/>
            <person name="McCowan C."/>
            <person name="Montmayeur A."/>
            <person name="Murphy C."/>
            <person name="Neiman D."/>
            <person name="Pearson M."/>
            <person name="Priest M."/>
            <person name="Roberts A."/>
            <person name="Saif S."/>
            <person name="Shea T."/>
            <person name="Sisk P."/>
            <person name="Sykes S."/>
            <person name="Wortman J."/>
            <person name="Nusbaum C."/>
            <person name="Birren B."/>
        </authorList>
    </citation>
    <scope>NUCLEOTIDE SEQUENCE [LARGE SCALE GENOMIC DNA]</scope>
    <source>
        <strain evidence="2">CBS 100218</strain>
    </source>
</reference>
<dbReference type="GeneID" id="19904064"/>
<proteinExistence type="predicted"/>
<sequence>METCDRTGQIFRNRKLLLHRLPSFRLHDVPNISKTSLECKTDTTASNISYCDACASFHARSNGAQKSNRACAQDQASRTRLDIGATAGMYGNGEWFKQRTFILRAEIVSPFFAQVASIAGHAAFQGYSVPHFEVCIAAESNYFPSRLMAQAERFPNGNGSIATLGIIVKI</sequence>
<dbReference type="Proteomes" id="UP000016924">
    <property type="component" value="Unassembled WGS sequence"/>
</dbReference>
<dbReference type="RefSeq" id="XP_007782816.1">
    <property type="nucleotide sequence ID" value="XM_007784626.1"/>
</dbReference>
<dbReference type="HOGENOM" id="CLU_1570552_0_0_1"/>
<dbReference type="EMBL" id="JH767587">
    <property type="protein sequence ID" value="EON67499.1"/>
    <property type="molecule type" value="Genomic_DNA"/>
</dbReference>
<evidence type="ECO:0000313" key="1">
    <source>
        <dbReference type="EMBL" id="EON67499.1"/>
    </source>
</evidence>
<name>R7Z0C4_CONA1</name>
<protein>
    <submittedName>
        <fullName evidence="1">Uncharacterized protein</fullName>
    </submittedName>
</protein>
<evidence type="ECO:0000313" key="2">
    <source>
        <dbReference type="Proteomes" id="UP000016924"/>
    </source>
</evidence>